<gene>
    <name evidence="2" type="ORF">BLNAU_7793</name>
</gene>
<feature type="region of interest" description="Disordered" evidence="1">
    <location>
        <begin position="473"/>
        <end position="509"/>
    </location>
</feature>
<feature type="region of interest" description="Disordered" evidence="1">
    <location>
        <begin position="1106"/>
        <end position="1155"/>
    </location>
</feature>
<feature type="compositionally biased region" description="Basic and acidic residues" evidence="1">
    <location>
        <begin position="115"/>
        <end position="126"/>
    </location>
</feature>
<feature type="region of interest" description="Disordered" evidence="1">
    <location>
        <begin position="1"/>
        <end position="95"/>
    </location>
</feature>
<sequence length="1633" mass="183967">MPPKKKPLPPLRSIPKTRLLEKPTSPPPVSSDILPPTSSRKSISQHAPSTSSLPNLPLPSDFPTDERVMDISKQTKPARRVVSKQKASPKKTLDTTALHQTIQALELEVKRLQEELSQRPPKDLAQLHRSTQTPVMKRPRPSPSSLAASPKKQLGESVGYDITDVYSVRASLGTFLGVDERCVRMCQNNREIATDPLSNRLFSSLERSPVEISLNSRYINVEIIPLDTVSRYINLERFETLGTLKKKAAEIYDTDVRCITFVRLLEPYAYWNRRTDLDPKPPVSPATVERMKSIALSDDVELDQLTTDHRLDLLTDISPLVLEVTLRTNNNSTAKEMNRFEKMEALLAPAAALFGKGKDEVTLWCCGVRVNPLLALDSLSAHFSLPPQLVLAQQDENYDPRQNSCAFWLPEAPVRITLDVMGRDYGVRVVVVCGDVKNEFVRVSSRTSGLELKKMVGDWQQVDWRRVRLWKDEQNEEGGTTETGQMNKKKEGTREGGSLTQRSKRTRQFMSEAGRVRNMTRTLSLTLHCRVAPASMRIVARTETTTHSLKVESWERIGRVRKEIGGVMGREGAELSLFLGEKELRDWDVVSGLTDESEMEISVVEWPGMVLVEVRVDGKEEEHSMCASATLRSLSRRVMLSNRHLSPSSLTFTHNDTPLPLSTRLISLGLSPSLVATLQPAPAQPRKAPITLSSRIKTTICGFRMDVDTVTKDSRIPLKKFRETVDFTHVNLINIKTGSLLPFTLIPDEWKPKIELSTPLTYSDLVACTLNLRYELKPEFVDVQLKLEGHSIDIVHTSVLRKSPPSLVALRNDLERQVVLEIKMFLGAETFANRQDQQDERSHTADLWRAFERQFSLPPLLYQHTELTENTFSSLIHHTDITLTCSVPSDTVFVVISHMLTTHTFVVPSRLSTLALFSSLKCHCPFLAEPSNNQLVPFVNGRLINSFSSHTIGTLSNSPILNVTFRNPHEKMLVNVISPMGRKRQVSLPLNQLRYFMSTHSHFGDLIPQHCINFFTLFEDESHLIRIKNSLDTQFGYDGSVPTIRVVLNPAVDIRFFDAEGDLRSVYFDRQRHSYVTQTNVLMKRTIQRAVESRIILRFVDGQEEDSEADGVDDEWTDKSDIGSDEENRTENDDEDAHNEEETEEGDRDSYDPDVDLKSEYSLDSIGSIGRLLREQASNSDTDNAFSSVQPLFTTVSLDLVKVRTICRLFGEMDATVECIMPFVRSRFIPIRESFARTLIRRLAHFLSLPDYLLDVHMKKMRKTGETQFESTVVESVEVVADVEVRSEIVEVSVTVVSGLMECGAMEGTLKEDHFSFSLPLSSSFLSLERLLREQLPQLGNVCWFTEPTNPSDEIEDRLDFDLYIWCELGGSMTDYDTAILNPNMPIFAGEVFPSLPIRLTAVESLLPDSPTRLVSIDGTRKTFVSWTHAISPLVLLWPPTVEFMQGCSKNPDELGPPPPFPPHSLLPAQLILTPPAFTLKDNDDSDDGDGDDPTLASLDASKVYKATRFTRRSYIPWDEYLTEEIFDSCMADLTSYLSPNTTSPNSRPDESTTPLRLWIETPMRRVMGLFGGSATVHDVLFFVGSLHCVCAPLSFHKHALFVGDEKLDGLVTVSEILRTFGSVVSFRIPHVD</sequence>
<accession>A0ABQ9Y0H9</accession>
<dbReference type="EMBL" id="JARBJD010000048">
    <property type="protein sequence ID" value="KAK2957199.1"/>
    <property type="molecule type" value="Genomic_DNA"/>
</dbReference>
<feature type="compositionally biased region" description="Acidic residues" evidence="1">
    <location>
        <begin position="1484"/>
        <end position="1493"/>
    </location>
</feature>
<dbReference type="Proteomes" id="UP001281761">
    <property type="component" value="Unassembled WGS sequence"/>
</dbReference>
<feature type="region of interest" description="Disordered" evidence="1">
    <location>
        <begin position="1478"/>
        <end position="1497"/>
    </location>
</feature>
<keyword evidence="3" id="KW-1185">Reference proteome</keyword>
<evidence type="ECO:0000313" key="3">
    <source>
        <dbReference type="Proteomes" id="UP001281761"/>
    </source>
</evidence>
<protein>
    <submittedName>
        <fullName evidence="2">Uncharacterized protein</fullName>
    </submittedName>
</protein>
<evidence type="ECO:0000313" key="2">
    <source>
        <dbReference type="EMBL" id="KAK2957199.1"/>
    </source>
</evidence>
<reference evidence="2 3" key="1">
    <citation type="journal article" date="2022" name="bioRxiv">
        <title>Genomics of Preaxostyla Flagellates Illuminates Evolutionary Transitions and the Path Towards Mitochondrial Loss.</title>
        <authorList>
            <person name="Novak L.V.F."/>
            <person name="Treitli S.C."/>
            <person name="Pyrih J."/>
            <person name="Halakuc P."/>
            <person name="Pipaliya S.V."/>
            <person name="Vacek V."/>
            <person name="Brzon O."/>
            <person name="Soukal P."/>
            <person name="Eme L."/>
            <person name="Dacks J.B."/>
            <person name="Karnkowska A."/>
            <person name="Elias M."/>
            <person name="Hampl V."/>
        </authorList>
    </citation>
    <scope>NUCLEOTIDE SEQUENCE [LARGE SCALE GENOMIC DNA]</scope>
    <source>
        <strain evidence="2">NAU3</strain>
        <tissue evidence="2">Gut</tissue>
    </source>
</reference>
<feature type="region of interest" description="Disordered" evidence="1">
    <location>
        <begin position="115"/>
        <end position="153"/>
    </location>
</feature>
<feature type="compositionally biased region" description="Polar residues" evidence="1">
    <location>
        <begin position="36"/>
        <end position="47"/>
    </location>
</feature>
<comment type="caution">
    <text evidence="2">The sequence shown here is derived from an EMBL/GenBank/DDBJ whole genome shotgun (WGS) entry which is preliminary data.</text>
</comment>
<feature type="compositionally biased region" description="Acidic residues" evidence="1">
    <location>
        <begin position="1132"/>
        <end position="1147"/>
    </location>
</feature>
<organism evidence="2 3">
    <name type="scientific">Blattamonas nauphoetae</name>
    <dbReference type="NCBI Taxonomy" id="2049346"/>
    <lineage>
        <taxon>Eukaryota</taxon>
        <taxon>Metamonada</taxon>
        <taxon>Preaxostyla</taxon>
        <taxon>Oxymonadida</taxon>
        <taxon>Blattamonas</taxon>
    </lineage>
</organism>
<proteinExistence type="predicted"/>
<evidence type="ECO:0000256" key="1">
    <source>
        <dbReference type="SAM" id="MobiDB-lite"/>
    </source>
</evidence>
<name>A0ABQ9Y0H9_9EUKA</name>
<feature type="compositionally biased region" description="Basic residues" evidence="1">
    <location>
        <begin position="76"/>
        <end position="89"/>
    </location>
</feature>
<feature type="compositionally biased region" description="Acidic residues" evidence="1">
    <location>
        <begin position="1106"/>
        <end position="1116"/>
    </location>
</feature>
<feature type="compositionally biased region" description="Basic and acidic residues" evidence="1">
    <location>
        <begin position="1117"/>
        <end position="1131"/>
    </location>
</feature>
<feature type="compositionally biased region" description="Low complexity" evidence="1">
    <location>
        <begin position="48"/>
        <end position="59"/>
    </location>
</feature>